<evidence type="ECO:0000256" key="1">
    <source>
        <dbReference type="ARBA" id="ARBA00022517"/>
    </source>
</evidence>
<dbReference type="GeneID" id="29801693"/>
<dbReference type="Proteomes" id="UP000035618">
    <property type="component" value="Unassembled WGS sequence"/>
</dbReference>
<protein>
    <recommendedName>
        <fullName evidence="6">Ribosomal processing cysteine protease Prp</fullName>
    </recommendedName>
</protein>
<dbReference type="GO" id="GO:0006508">
    <property type="term" value="P:proteolysis"/>
    <property type="evidence" value="ECO:0007669"/>
    <property type="project" value="UniProtKB-KW"/>
</dbReference>
<dbReference type="CDD" id="cd16332">
    <property type="entry name" value="Prp-like"/>
    <property type="match status" value="1"/>
</dbReference>
<evidence type="ECO:0000256" key="3">
    <source>
        <dbReference type="ARBA" id="ARBA00022801"/>
    </source>
</evidence>
<reference evidence="7 9" key="2">
    <citation type="journal article" date="2015" name="BMC Microbiol.">
        <title>Lactobacillus ruminis strains cluster according to their mammalian gut source.</title>
        <authorList>
            <person name="O' Donnell M.M."/>
            <person name="Harris H.M."/>
            <person name="Lynch D.B."/>
            <person name="Ross R.P."/>
            <person name="O'Toole P.W."/>
        </authorList>
    </citation>
    <scope>NUCLEOTIDE SEQUENCE [LARGE SCALE GENOMIC DNA]</scope>
    <source>
        <strain evidence="7 9">ATCC 27780</strain>
    </source>
</reference>
<dbReference type="EMBL" id="JHAJ01000075">
    <property type="protein sequence ID" value="KLA46143.1"/>
    <property type="molecule type" value="Genomic_DNA"/>
</dbReference>
<dbReference type="EMBL" id="QSQR01000009">
    <property type="protein sequence ID" value="RGK45383.1"/>
    <property type="molecule type" value="Genomic_DNA"/>
</dbReference>
<keyword evidence="3" id="KW-0378">Hydrolase</keyword>
<keyword evidence="7" id="KW-0689">Ribosomal protein</keyword>
<evidence type="ECO:0000313" key="9">
    <source>
        <dbReference type="Proteomes" id="UP000035618"/>
    </source>
</evidence>
<dbReference type="RefSeq" id="WP_003698497.1">
    <property type="nucleotide sequence ID" value="NZ_CABKOX010000001.1"/>
</dbReference>
<comment type="similarity">
    <text evidence="5">Belongs to the Prp family.</text>
</comment>
<evidence type="ECO:0000256" key="2">
    <source>
        <dbReference type="ARBA" id="ARBA00022670"/>
    </source>
</evidence>
<dbReference type="GO" id="GO:0042254">
    <property type="term" value="P:ribosome biogenesis"/>
    <property type="evidence" value="ECO:0007669"/>
    <property type="project" value="UniProtKB-KW"/>
</dbReference>
<dbReference type="Gene3D" id="3.30.70.1490">
    <property type="entry name" value="Cysteine protease Prp"/>
    <property type="match status" value="1"/>
</dbReference>
<keyword evidence="4" id="KW-0788">Thiol protease</keyword>
<dbReference type="Proteomes" id="UP000260790">
    <property type="component" value="Unassembled WGS sequence"/>
</dbReference>
<dbReference type="GO" id="GO:0008234">
    <property type="term" value="F:cysteine-type peptidase activity"/>
    <property type="evidence" value="ECO:0007669"/>
    <property type="project" value="UniProtKB-KW"/>
</dbReference>
<comment type="caution">
    <text evidence="8">The sequence shown here is derived from an EMBL/GenBank/DDBJ whole genome shotgun (WGS) entry which is preliminary data.</text>
</comment>
<dbReference type="SUPFAM" id="SSF118010">
    <property type="entry name" value="TM1457-like"/>
    <property type="match status" value="1"/>
</dbReference>
<dbReference type="InterPro" id="IPR007422">
    <property type="entry name" value="Peptidase_Prp"/>
</dbReference>
<keyword evidence="7" id="KW-0687">Ribonucleoprotein</keyword>
<evidence type="ECO:0000313" key="8">
    <source>
        <dbReference type="EMBL" id="RGK45383.1"/>
    </source>
</evidence>
<evidence type="ECO:0000256" key="6">
    <source>
        <dbReference type="ARBA" id="ARBA00044538"/>
    </source>
</evidence>
<proteinExistence type="inferred from homology"/>
<dbReference type="InterPro" id="IPR036764">
    <property type="entry name" value="Peptidase_Prp_sf"/>
</dbReference>
<evidence type="ECO:0000313" key="7">
    <source>
        <dbReference type="EMBL" id="KLA46143.1"/>
    </source>
</evidence>
<dbReference type="OMA" id="FYFEFPE"/>
<sequence length="106" mass="11670">MINACLFRKDSRLSGFELSGHADSGEYGQDIVCAAVSVLSINTINSLEKLAGVVLEKELDDLNGGFMKVSVDDSDLDDPKVQLLLESLELGLRDIEISYHEYIHVK</sequence>
<dbReference type="PANTHER" id="PTHR39178">
    <property type="entry name" value="HYPOTHETICAL RIBOSOME-ASSOCIATED PROTEIN"/>
    <property type="match status" value="1"/>
</dbReference>
<dbReference type="Pfam" id="PF04327">
    <property type="entry name" value="Peptidase_Prp"/>
    <property type="match status" value="1"/>
</dbReference>
<dbReference type="GO" id="GO:0005840">
    <property type="term" value="C:ribosome"/>
    <property type="evidence" value="ECO:0007669"/>
    <property type="project" value="UniProtKB-KW"/>
</dbReference>
<evidence type="ECO:0000313" key="10">
    <source>
        <dbReference type="Proteomes" id="UP000260790"/>
    </source>
</evidence>
<accession>A0A0G8GAX9</accession>
<keyword evidence="2 8" id="KW-0645">Protease</keyword>
<gene>
    <name evidence="8" type="ORF">DXD09_08650</name>
    <name evidence="7" type="ORF">LRB_1077</name>
</gene>
<evidence type="ECO:0000256" key="4">
    <source>
        <dbReference type="ARBA" id="ARBA00022807"/>
    </source>
</evidence>
<reference evidence="7" key="1">
    <citation type="submission" date="2014-03" db="EMBL/GenBank/DDBJ databases">
        <authorList>
            <person name="Donnell M.M."/>
        </authorList>
    </citation>
    <scope>NUCLEOTIDE SEQUENCE</scope>
    <source>
        <strain evidence="7">ATCC 27780</strain>
    </source>
</reference>
<dbReference type="AlphaFoldDB" id="A0A0G8GAX9"/>
<evidence type="ECO:0000256" key="5">
    <source>
        <dbReference type="ARBA" id="ARBA00044503"/>
    </source>
</evidence>
<reference evidence="8 10" key="3">
    <citation type="submission" date="2018-08" db="EMBL/GenBank/DDBJ databases">
        <title>A genome reference for cultivated species of the human gut microbiota.</title>
        <authorList>
            <person name="Zou Y."/>
            <person name="Xue W."/>
            <person name="Luo G."/>
        </authorList>
    </citation>
    <scope>NUCLEOTIDE SEQUENCE [LARGE SCALE GENOMIC DNA]</scope>
    <source>
        <strain evidence="8 10">TF10-9AT</strain>
    </source>
</reference>
<dbReference type="PANTHER" id="PTHR39178:SF1">
    <property type="entry name" value="RIBOSOMAL-PROCESSING CYSTEINE PROTEASE PRP"/>
    <property type="match status" value="1"/>
</dbReference>
<organism evidence="8 10">
    <name type="scientific">Ligilactobacillus ruminis</name>
    <dbReference type="NCBI Taxonomy" id="1623"/>
    <lineage>
        <taxon>Bacteria</taxon>
        <taxon>Bacillati</taxon>
        <taxon>Bacillota</taxon>
        <taxon>Bacilli</taxon>
        <taxon>Lactobacillales</taxon>
        <taxon>Lactobacillaceae</taxon>
        <taxon>Ligilactobacillus</taxon>
    </lineage>
</organism>
<name>A0A0G8GAX9_9LACO</name>
<keyword evidence="1" id="KW-0690">Ribosome biogenesis</keyword>